<evidence type="ECO:0000313" key="2">
    <source>
        <dbReference type="EMBL" id="KRM78707.1"/>
    </source>
</evidence>
<sequence length="200" mass="23031">MLEYGWRLIMATLEIELKNLLTADQFRQIKQQFEFAKAFTQTNYYFDTPDQQLYQQHCGLRIRIFNDYAEQTLKVSTAQATANQHELLEITDRLPQDLATNQQLLKTGEVAAALAQRQISLAQLKVFAAATTTRQIATLNVGKLTLDQTNYPNGHQDYELELETNTPREAQEFFVELLQQHQIFRAPVINKVARAAQNQL</sequence>
<dbReference type="EMBL" id="AYYK01000011">
    <property type="protein sequence ID" value="KRM78707.1"/>
    <property type="molecule type" value="Genomic_DNA"/>
</dbReference>
<name>A0A0R2BTA8_9LACO</name>
<dbReference type="PROSITE" id="PS51707">
    <property type="entry name" value="CYTH"/>
    <property type="match status" value="1"/>
</dbReference>
<dbReference type="PATRIC" id="fig|1423738.3.peg.341"/>
<dbReference type="InterPro" id="IPR023577">
    <property type="entry name" value="CYTH_domain"/>
</dbReference>
<dbReference type="SUPFAM" id="SSF55154">
    <property type="entry name" value="CYTH-like phosphatases"/>
    <property type="match status" value="1"/>
</dbReference>
<reference evidence="2 3" key="1">
    <citation type="journal article" date="2015" name="Genome Announc.">
        <title>Expanding the biotechnology potential of lactobacilli through comparative genomics of 213 strains and associated genera.</title>
        <authorList>
            <person name="Sun Z."/>
            <person name="Harris H.M."/>
            <person name="McCann A."/>
            <person name="Guo C."/>
            <person name="Argimon S."/>
            <person name="Zhang W."/>
            <person name="Yang X."/>
            <person name="Jeffery I.B."/>
            <person name="Cooney J.C."/>
            <person name="Kagawa T.F."/>
            <person name="Liu W."/>
            <person name="Song Y."/>
            <person name="Salvetti E."/>
            <person name="Wrobel A."/>
            <person name="Rasinkangas P."/>
            <person name="Parkhill J."/>
            <person name="Rea M.C."/>
            <person name="O'Sullivan O."/>
            <person name="Ritari J."/>
            <person name="Douillard F.P."/>
            <person name="Paul Ross R."/>
            <person name="Yang R."/>
            <person name="Briner A.E."/>
            <person name="Felis G.E."/>
            <person name="de Vos W.M."/>
            <person name="Barrangou R."/>
            <person name="Klaenhammer T.R."/>
            <person name="Caufield P.W."/>
            <person name="Cui Y."/>
            <person name="Zhang H."/>
            <person name="O'Toole P.W."/>
        </authorList>
    </citation>
    <scope>NUCLEOTIDE SEQUENCE [LARGE SCALE GENOMIC DNA]</scope>
    <source>
        <strain evidence="2 3">DSM 20335</strain>
    </source>
</reference>
<proteinExistence type="predicted"/>
<comment type="caution">
    <text evidence="2">The sequence shown here is derived from an EMBL/GenBank/DDBJ whole genome shotgun (WGS) entry which is preliminary data.</text>
</comment>
<dbReference type="STRING" id="1423738.FC84_GL000334"/>
<evidence type="ECO:0000313" key="3">
    <source>
        <dbReference type="Proteomes" id="UP000051813"/>
    </source>
</evidence>
<dbReference type="CDD" id="cd07762">
    <property type="entry name" value="CYTH-like_Pase_1"/>
    <property type="match status" value="1"/>
</dbReference>
<protein>
    <submittedName>
        <fullName evidence="2">CYTH domain protein</fullName>
    </submittedName>
</protein>
<dbReference type="OrthoDB" id="384378at2"/>
<dbReference type="InterPro" id="IPR033469">
    <property type="entry name" value="CYTH-like_dom_sf"/>
</dbReference>
<dbReference type="PIRSF" id="PIRSF012526">
    <property type="entry name" value="CYTH_UCP012526"/>
    <property type="match status" value="1"/>
</dbReference>
<keyword evidence="3" id="KW-1185">Reference proteome</keyword>
<gene>
    <name evidence="2" type="ORF">FC84_GL000334</name>
</gene>
<organism evidence="2 3">
    <name type="scientific">Lapidilactobacillus dextrinicus DSM 20335</name>
    <dbReference type="NCBI Taxonomy" id="1423738"/>
    <lineage>
        <taxon>Bacteria</taxon>
        <taxon>Bacillati</taxon>
        <taxon>Bacillota</taxon>
        <taxon>Bacilli</taxon>
        <taxon>Lactobacillales</taxon>
        <taxon>Lactobacillaceae</taxon>
        <taxon>Lapidilactobacillus</taxon>
    </lineage>
</organism>
<dbReference type="SMART" id="SM01118">
    <property type="entry name" value="CYTH"/>
    <property type="match status" value="1"/>
</dbReference>
<dbReference type="Gene3D" id="2.40.320.10">
    <property type="entry name" value="Hypothetical Protein Pfu-838710-001"/>
    <property type="match status" value="1"/>
</dbReference>
<evidence type="ECO:0000259" key="1">
    <source>
        <dbReference type="PROSITE" id="PS51707"/>
    </source>
</evidence>
<dbReference type="Proteomes" id="UP000051813">
    <property type="component" value="Unassembled WGS sequence"/>
</dbReference>
<dbReference type="AlphaFoldDB" id="A0A0R2BTA8"/>
<feature type="domain" description="CYTH" evidence="1">
    <location>
        <begin position="12"/>
        <end position="200"/>
    </location>
</feature>
<dbReference type="InterPro" id="IPR009195">
    <property type="entry name" value="Uncharacterised_YjbK"/>
</dbReference>
<accession>A0A0R2BTA8</accession>
<dbReference type="Pfam" id="PF01928">
    <property type="entry name" value="CYTH"/>
    <property type="match status" value="1"/>
</dbReference>